<dbReference type="CDD" id="cd14254">
    <property type="entry name" value="Dockerin_II"/>
    <property type="match status" value="1"/>
</dbReference>
<evidence type="ECO:0000256" key="2">
    <source>
        <dbReference type="ARBA" id="ARBA00009743"/>
    </source>
</evidence>
<dbReference type="PROSITE" id="PS00512">
    <property type="entry name" value="ALPHA_GALACTOSIDASE"/>
    <property type="match status" value="1"/>
</dbReference>
<dbReference type="InterPro" id="IPR008965">
    <property type="entry name" value="CBM2/CBM3_carb-bd_dom_sf"/>
</dbReference>
<dbReference type="Gene3D" id="3.20.20.70">
    <property type="entry name" value="Aldolase class I"/>
    <property type="match status" value="1"/>
</dbReference>
<dbReference type="SMART" id="SM00635">
    <property type="entry name" value="BID_2"/>
    <property type="match status" value="1"/>
</dbReference>
<evidence type="ECO:0000313" key="13">
    <source>
        <dbReference type="EMBL" id="OAB43046.1"/>
    </source>
</evidence>
<comment type="similarity">
    <text evidence="1">Belongs to the glycosyl hydrolase 36 family.</text>
</comment>
<dbReference type="Pfam" id="PF02368">
    <property type="entry name" value="Big_2"/>
    <property type="match status" value="1"/>
</dbReference>
<keyword evidence="14" id="KW-1185">Reference proteome</keyword>
<dbReference type="Proteomes" id="UP000077355">
    <property type="component" value="Unassembled WGS sequence"/>
</dbReference>
<dbReference type="Gene3D" id="2.60.40.680">
    <property type="match status" value="1"/>
</dbReference>
<dbReference type="InterPro" id="IPR017853">
    <property type="entry name" value="GH"/>
</dbReference>
<dbReference type="PANTHER" id="PTHR11452:SF75">
    <property type="entry name" value="ALPHA-GALACTOSIDASE MEL1"/>
    <property type="match status" value="1"/>
</dbReference>
<protein>
    <recommendedName>
        <fullName evidence="10">Alpha-galactosidase</fullName>
        <ecNumber evidence="10">3.2.1.22</ecNumber>
    </recommendedName>
    <alternativeName>
        <fullName evidence="10">Melibiase</fullName>
    </alternativeName>
</protein>
<dbReference type="SUPFAM" id="SSF49785">
    <property type="entry name" value="Galactose-binding domain-like"/>
    <property type="match status" value="1"/>
</dbReference>
<dbReference type="InterPro" id="IPR013222">
    <property type="entry name" value="Glyco_hyd_98_carb-bd"/>
</dbReference>
<evidence type="ECO:0000256" key="3">
    <source>
        <dbReference type="ARBA" id="ARBA00022729"/>
    </source>
</evidence>
<dbReference type="SUPFAM" id="SSF81296">
    <property type="entry name" value="E set domains"/>
    <property type="match status" value="1"/>
</dbReference>
<dbReference type="GO" id="GO:0030245">
    <property type="term" value="P:cellulose catabolic process"/>
    <property type="evidence" value="ECO:0007669"/>
    <property type="project" value="UniProtKB-KW"/>
</dbReference>
<dbReference type="EMBL" id="LVJI01000030">
    <property type="protein sequence ID" value="OAB43046.1"/>
    <property type="molecule type" value="Genomic_DNA"/>
</dbReference>
<evidence type="ECO:0000256" key="6">
    <source>
        <dbReference type="ARBA" id="ARBA00023157"/>
    </source>
</evidence>
<dbReference type="Gene3D" id="2.60.120.1060">
    <property type="entry name" value="NPCBM/NEW2 domain"/>
    <property type="match status" value="1"/>
</dbReference>
<dbReference type="InterPro" id="IPR018247">
    <property type="entry name" value="EF_Hand_1_Ca_BS"/>
</dbReference>
<proteinExistence type="inferred from homology"/>
<dbReference type="GO" id="GO:0030246">
    <property type="term" value="F:carbohydrate binding"/>
    <property type="evidence" value="ECO:0007669"/>
    <property type="project" value="InterPro"/>
</dbReference>
<evidence type="ECO:0000313" key="14">
    <source>
        <dbReference type="Proteomes" id="UP000077355"/>
    </source>
</evidence>
<gene>
    <name evidence="13" type="ORF">PBAT_18780</name>
</gene>
<dbReference type="Gene3D" id="1.10.1330.10">
    <property type="entry name" value="Dockerin domain"/>
    <property type="match status" value="1"/>
</dbReference>
<comment type="similarity">
    <text evidence="2 10">Belongs to the glycosyl hydrolase 27 family.</text>
</comment>
<dbReference type="RefSeq" id="WP_068651793.1">
    <property type="nucleotide sequence ID" value="NZ_CP043611.1"/>
</dbReference>
<dbReference type="InterPro" id="IPR013783">
    <property type="entry name" value="Ig-like_fold"/>
</dbReference>
<evidence type="ECO:0000256" key="5">
    <source>
        <dbReference type="ARBA" id="ARBA00023001"/>
    </source>
</evidence>
<reference evidence="13 14" key="1">
    <citation type="submission" date="2016-03" db="EMBL/GenBank/DDBJ databases">
        <title>Draft genome sequence of Paenibacillus antarcticus CECT 5836.</title>
        <authorList>
            <person name="Shin S.-K."/>
            <person name="Yi H."/>
        </authorList>
    </citation>
    <scope>NUCLEOTIDE SEQUENCE [LARGE SCALE GENOMIC DNA]</scope>
    <source>
        <strain evidence="13 14">CECT 5836</strain>
    </source>
</reference>
<dbReference type="InterPro" id="IPR013785">
    <property type="entry name" value="Aldolase_TIM"/>
</dbReference>
<dbReference type="SUPFAM" id="SSF49373">
    <property type="entry name" value="Invasin/intimin cell-adhesion fragments"/>
    <property type="match status" value="1"/>
</dbReference>
<dbReference type="Pfam" id="PF08305">
    <property type="entry name" value="NPCBM"/>
    <property type="match status" value="1"/>
</dbReference>
<dbReference type="InterPro" id="IPR016134">
    <property type="entry name" value="Dockerin_dom"/>
</dbReference>
<dbReference type="PROSITE" id="PS00018">
    <property type="entry name" value="EF_HAND_1"/>
    <property type="match status" value="1"/>
</dbReference>
<dbReference type="Pfam" id="PF16499">
    <property type="entry name" value="Melibiase_2"/>
    <property type="match status" value="1"/>
</dbReference>
<feature type="domain" description="Dockerin" evidence="12">
    <location>
        <begin position="957"/>
        <end position="1019"/>
    </location>
</feature>
<dbReference type="InterPro" id="IPR038637">
    <property type="entry name" value="NPCBM_sf"/>
</dbReference>
<dbReference type="InterPro" id="IPR008979">
    <property type="entry name" value="Galactose-bd-like_sf"/>
</dbReference>
<dbReference type="CDD" id="cd08547">
    <property type="entry name" value="Type_II_cohesin"/>
    <property type="match status" value="1"/>
</dbReference>
<dbReference type="Gene3D" id="2.60.40.1080">
    <property type="match status" value="1"/>
</dbReference>
<comment type="caution">
    <text evidence="13">The sequence shown here is derived from an EMBL/GenBank/DDBJ whole genome shotgun (WGS) entry which is preliminary data.</text>
</comment>
<dbReference type="SUPFAM" id="SSF49384">
    <property type="entry name" value="Carbohydrate-binding domain"/>
    <property type="match status" value="1"/>
</dbReference>
<keyword evidence="3 11" id="KW-0732">Signal</keyword>
<evidence type="ECO:0000256" key="10">
    <source>
        <dbReference type="RuleBase" id="RU361168"/>
    </source>
</evidence>
<dbReference type="CDD" id="cd14792">
    <property type="entry name" value="GH27"/>
    <property type="match status" value="1"/>
</dbReference>
<comment type="catalytic activity">
    <reaction evidence="10">
        <text>Hydrolysis of terminal, non-reducing alpha-D-galactose residues in alpha-D-galactosides, including galactose oligosaccharides, galactomannans and galactolipids.</text>
        <dbReference type="EC" id="3.2.1.22"/>
    </reaction>
</comment>
<dbReference type="InterPro" id="IPR000111">
    <property type="entry name" value="Glyco_hydro_27/36_CS"/>
</dbReference>
<dbReference type="PANTHER" id="PTHR11452">
    <property type="entry name" value="ALPHA-GALACTOSIDASE/ALPHA-N-ACETYLGALACTOSAMINIDASE"/>
    <property type="match status" value="1"/>
</dbReference>
<keyword evidence="9" id="KW-0624">Polysaccharide degradation</keyword>
<dbReference type="InterPro" id="IPR013780">
    <property type="entry name" value="Glyco_hydro_b"/>
</dbReference>
<feature type="chain" id="PRO_5038367280" description="Alpha-galactosidase" evidence="11">
    <location>
        <begin position="23"/>
        <end position="1019"/>
    </location>
</feature>
<dbReference type="InterPro" id="IPR036439">
    <property type="entry name" value="Dockerin_dom_sf"/>
</dbReference>
<dbReference type="FunFam" id="2.60.40.1180:FF:000008">
    <property type="entry name" value="Alpha-galactosidase"/>
    <property type="match status" value="1"/>
</dbReference>
<dbReference type="Pfam" id="PF17801">
    <property type="entry name" value="Melibiase_C"/>
    <property type="match status" value="1"/>
</dbReference>
<dbReference type="Gene3D" id="2.60.40.1180">
    <property type="entry name" value="Golgi alpha-mannosidase II"/>
    <property type="match status" value="1"/>
</dbReference>
<organism evidence="13 14">
    <name type="scientific">Paenibacillus antarcticus</name>
    <dbReference type="NCBI Taxonomy" id="253703"/>
    <lineage>
        <taxon>Bacteria</taxon>
        <taxon>Bacillati</taxon>
        <taxon>Bacillota</taxon>
        <taxon>Bacilli</taxon>
        <taxon>Bacillales</taxon>
        <taxon>Paenibacillaceae</taxon>
        <taxon>Paenibacillus</taxon>
    </lineage>
</organism>
<dbReference type="SMART" id="SM00776">
    <property type="entry name" value="NPCBM"/>
    <property type="match status" value="1"/>
</dbReference>
<dbReference type="SUPFAM" id="SSF63446">
    <property type="entry name" value="Type I dockerin domain"/>
    <property type="match status" value="1"/>
</dbReference>
<dbReference type="Pfam" id="PF03442">
    <property type="entry name" value="CBM_X2"/>
    <property type="match status" value="1"/>
</dbReference>
<keyword evidence="8 10" id="KW-0326">Glycosidase</keyword>
<dbReference type="PRINTS" id="PR00740">
    <property type="entry name" value="GLHYDRLASE27"/>
</dbReference>
<evidence type="ECO:0000256" key="8">
    <source>
        <dbReference type="ARBA" id="ARBA00023295"/>
    </source>
</evidence>
<keyword evidence="7" id="KW-0119">Carbohydrate metabolism</keyword>
<keyword evidence="6 10" id="KW-1015">Disulfide bond</keyword>
<dbReference type="InterPro" id="IPR002241">
    <property type="entry name" value="Glyco_hydro_27"/>
</dbReference>
<sequence>MKVSTRKYVIFLLVMTFMTAQMFSLKNPSVQAASSESDGVVNNAVVTENQPGLTPIMGWSSWNAFRINISEQLIHEQADAMVSSGMQDAGYQFVNLDDGWIGGRDASGVPQPNPKFPSGMKSLADYIHSKGLKAGIYTDAGRKRCATIYDNDPYTTVGDGSYDYGQLDFNTYIKTWGYNFVKVDWCGGQEMRLDQETEYKKIKQYIDNIGISTLYEICSWAFPGAWVTDVGSQWRISGDISPHFSSITNIIDINEKWAQYAGPGHFNHMDMLQVGNGMTYEEDKSHFSMWAIMASPLIAGNDLRTMSAQTKEILTNKEVIAVNQDPMGIQGIRVVKNGDKEVWAKPLENRSSGAVALFNRSNSATNITVNWNDLGISGSASVRDLWAHQDKGSFSSLYTANVPAHGIIVLKIKANSAFGMDNFQFSKNSKQDIAVSMATDGKSFIDLKKGSELLVNGQDYVIDGERLVLKKEYLKALTNGNITFTMNYSEGWSQKISIEIVGQDGFEYLSDLPWDKAVSGWDVVRKDKGGPEGYDLKINDVVYPKGIWTNSNSEIIYKLDGKYHEFKAFVGNDDFQRPNGSIVYQVWTDGTKRFDSGLMKGSEKVTKEISLNVAQNNELKLIVLDGGDNNWYDRSIWADAKLLFKDDNATLSGIQIGSTMLDGFDKNKYVYDVELPPGTMTVPTVTATTYNSYAKAVVTEATALPGTTTIKVTAEDEKSTQLYSINFKVNDPVTVTGVQIDKPAVTLKAGATSELIATVLPNNATNKNVTWSSSDVTIAKVEVANGKTVVTGVKAGNATLTVTTADGKFTAVSQVTVGSNTPEGPIATLSGDNSVRAGQLYSVVLGLGNVIDNVYAEDISLNYDSNVFEFVSAQSIKSGVSLIETKQAAPGKIRLIVASQGASEGIVGDVQMLELIFKSKNLEQSAVGSIAVVSAMIADGIGNEIEAGLNTLSVQILSGISGDMNNDGKVSIGDLAFAAANYGKDDSSPDWNQVKIADINNDKVIDISDLAAIANKIIQ</sequence>
<dbReference type="AlphaFoldDB" id="A0A162K4V6"/>
<dbReference type="InterPro" id="IPR041233">
    <property type="entry name" value="Melibiase_C"/>
</dbReference>
<name>A0A162K4V6_9BACL</name>
<feature type="signal peptide" evidence="11">
    <location>
        <begin position="1"/>
        <end position="22"/>
    </location>
</feature>
<evidence type="ECO:0000256" key="7">
    <source>
        <dbReference type="ARBA" id="ARBA00023277"/>
    </source>
</evidence>
<dbReference type="InterPro" id="IPR008964">
    <property type="entry name" value="Invasin/intimin_cell_adhesion"/>
</dbReference>
<evidence type="ECO:0000259" key="12">
    <source>
        <dbReference type="PROSITE" id="PS51766"/>
    </source>
</evidence>
<keyword evidence="5" id="KW-0136">Cellulose degradation</keyword>
<evidence type="ECO:0000256" key="11">
    <source>
        <dbReference type="SAM" id="SignalP"/>
    </source>
</evidence>
<evidence type="ECO:0000256" key="4">
    <source>
        <dbReference type="ARBA" id="ARBA00022801"/>
    </source>
</evidence>
<dbReference type="SUPFAM" id="SSF51445">
    <property type="entry name" value="(Trans)glycosidases"/>
    <property type="match status" value="1"/>
</dbReference>
<dbReference type="EC" id="3.2.1.22" evidence="10"/>
<dbReference type="Gene3D" id="2.60.40.10">
    <property type="entry name" value="Immunoglobulins"/>
    <property type="match status" value="1"/>
</dbReference>
<dbReference type="InterPro" id="IPR003343">
    <property type="entry name" value="Big_2"/>
</dbReference>
<dbReference type="InterPro" id="IPR005102">
    <property type="entry name" value="Carbo-bd_X2"/>
</dbReference>
<evidence type="ECO:0000256" key="1">
    <source>
        <dbReference type="ARBA" id="ARBA00006202"/>
    </source>
</evidence>
<evidence type="ECO:0000256" key="9">
    <source>
        <dbReference type="ARBA" id="ARBA00023326"/>
    </source>
</evidence>
<dbReference type="SUPFAM" id="SSF51011">
    <property type="entry name" value="Glycosyl hydrolase domain"/>
    <property type="match status" value="1"/>
</dbReference>
<dbReference type="InterPro" id="IPR014756">
    <property type="entry name" value="Ig_E-set"/>
</dbReference>
<accession>A0A162K4V6</accession>
<keyword evidence="4 10" id="KW-0378">Hydrolase</keyword>
<dbReference type="GO" id="GO:0004557">
    <property type="term" value="F:alpha-galactosidase activity"/>
    <property type="evidence" value="ECO:0007669"/>
    <property type="project" value="UniProtKB-EC"/>
</dbReference>
<dbReference type="PROSITE" id="PS51766">
    <property type="entry name" value="DOCKERIN"/>
    <property type="match status" value="1"/>
</dbReference>